<name>A0ABQ7CXS1_BRACR</name>
<evidence type="ECO:0000313" key="1">
    <source>
        <dbReference type="EMBL" id="KAF3564234.1"/>
    </source>
</evidence>
<dbReference type="EMBL" id="QGKV02000759">
    <property type="protein sequence ID" value="KAF3564234.1"/>
    <property type="molecule type" value="Genomic_DNA"/>
</dbReference>
<reference evidence="1 2" key="1">
    <citation type="journal article" date="2020" name="BMC Genomics">
        <title>Intraspecific diversification of the crop wild relative Brassica cretica Lam. using demographic model selection.</title>
        <authorList>
            <person name="Kioukis A."/>
            <person name="Michalopoulou V.A."/>
            <person name="Briers L."/>
            <person name="Pirintsos S."/>
            <person name="Studholme D.J."/>
            <person name="Pavlidis P."/>
            <person name="Sarris P.F."/>
        </authorList>
    </citation>
    <scope>NUCLEOTIDE SEQUENCE [LARGE SCALE GENOMIC DNA]</scope>
    <source>
        <strain evidence="2">cv. PFS-1207/04</strain>
    </source>
</reference>
<organism evidence="1 2">
    <name type="scientific">Brassica cretica</name>
    <name type="common">Mustard</name>
    <dbReference type="NCBI Taxonomy" id="69181"/>
    <lineage>
        <taxon>Eukaryota</taxon>
        <taxon>Viridiplantae</taxon>
        <taxon>Streptophyta</taxon>
        <taxon>Embryophyta</taxon>
        <taxon>Tracheophyta</taxon>
        <taxon>Spermatophyta</taxon>
        <taxon>Magnoliopsida</taxon>
        <taxon>eudicotyledons</taxon>
        <taxon>Gunneridae</taxon>
        <taxon>Pentapetalae</taxon>
        <taxon>rosids</taxon>
        <taxon>malvids</taxon>
        <taxon>Brassicales</taxon>
        <taxon>Brassicaceae</taxon>
        <taxon>Brassiceae</taxon>
        <taxon>Brassica</taxon>
    </lineage>
</organism>
<gene>
    <name evidence="1" type="ORF">DY000_02010955</name>
</gene>
<keyword evidence="2" id="KW-1185">Reference proteome</keyword>
<proteinExistence type="predicted"/>
<accession>A0ABQ7CXS1</accession>
<dbReference type="Proteomes" id="UP000266723">
    <property type="component" value="Unassembled WGS sequence"/>
</dbReference>
<comment type="caution">
    <text evidence="1">The sequence shown here is derived from an EMBL/GenBank/DDBJ whole genome shotgun (WGS) entry which is preliminary data.</text>
</comment>
<protein>
    <submittedName>
        <fullName evidence="1">Uncharacterized protein</fullName>
    </submittedName>
</protein>
<evidence type="ECO:0000313" key="2">
    <source>
        <dbReference type="Proteomes" id="UP000266723"/>
    </source>
</evidence>
<sequence length="73" mass="8415">MVNTMFDPRNVPDATDMLVCQATINWRPRHVRDLTRIFSNGTKVLNVKNKDGLRPLDIAKVKIYIPTTSFRDV</sequence>